<dbReference type="PANTHER" id="PTHR43172:SF1">
    <property type="entry name" value="ADENYLOSUCCINATE LYASE"/>
    <property type="match status" value="1"/>
</dbReference>
<comment type="catalytic activity">
    <reaction evidence="8">
        <text>(2S)-2-[5-amino-1-(5-phospho-beta-D-ribosyl)imidazole-4-carboxamido]succinate = 5-amino-1-(5-phospho-beta-D-ribosyl)imidazole-4-carboxamide + fumarate</text>
        <dbReference type="Rhea" id="RHEA:23920"/>
        <dbReference type="ChEBI" id="CHEBI:29806"/>
        <dbReference type="ChEBI" id="CHEBI:58443"/>
        <dbReference type="ChEBI" id="CHEBI:58475"/>
        <dbReference type="EC" id="4.3.2.2"/>
    </reaction>
    <physiologicalReaction direction="left-to-right" evidence="8">
        <dbReference type="Rhea" id="RHEA:23921"/>
    </physiologicalReaction>
</comment>
<comment type="pathway">
    <text evidence="1 12">Purine metabolism; IMP biosynthesis via de novo pathway; 5-amino-1-(5-phospho-D-ribosyl)imidazole-4-carboxamide from 5-amino-1-(5-phospho-D-ribosyl)imidazole-4-carboxylate: step 2/2.</text>
</comment>
<name>A0A7C3WSS5_9BACT</name>
<dbReference type="EMBL" id="DTHB01000029">
    <property type="protein sequence ID" value="HGB14397.1"/>
    <property type="molecule type" value="Genomic_DNA"/>
</dbReference>
<accession>A0A7C3WSS5</accession>
<dbReference type="Gene3D" id="1.10.40.30">
    <property type="entry name" value="Fumarase/aspartase (C-terminal domain)"/>
    <property type="match status" value="1"/>
</dbReference>
<dbReference type="InterPro" id="IPR008948">
    <property type="entry name" value="L-Aspartase-like"/>
</dbReference>
<evidence type="ECO:0000256" key="12">
    <source>
        <dbReference type="RuleBase" id="RU361172"/>
    </source>
</evidence>
<dbReference type="Pfam" id="PF10397">
    <property type="entry name" value="ADSL_C"/>
    <property type="match status" value="1"/>
</dbReference>
<dbReference type="UniPathway" id="UPA00075">
    <property type="reaction ID" value="UER00336"/>
</dbReference>
<dbReference type="GO" id="GO:0005829">
    <property type="term" value="C:cytosol"/>
    <property type="evidence" value="ECO:0007669"/>
    <property type="project" value="TreeGrafter"/>
</dbReference>
<evidence type="ECO:0000256" key="4">
    <source>
        <dbReference type="ARBA" id="ARBA00012339"/>
    </source>
</evidence>
<dbReference type="SMART" id="SM00998">
    <property type="entry name" value="ADSL_C"/>
    <property type="match status" value="1"/>
</dbReference>
<dbReference type="FunFam" id="1.10.40.30:FF:000007">
    <property type="entry name" value="Adenylosuccinate lyase"/>
    <property type="match status" value="1"/>
</dbReference>
<dbReference type="UniPathway" id="UPA00074">
    <property type="reaction ID" value="UER00132"/>
</dbReference>
<evidence type="ECO:0000256" key="7">
    <source>
        <dbReference type="ARBA" id="ARBA00023239"/>
    </source>
</evidence>
<keyword evidence="7 12" id="KW-0456">Lyase</keyword>
<proteinExistence type="inferred from homology"/>
<comment type="similarity">
    <text evidence="3 12">Belongs to the lyase 1 family. Adenylosuccinate lyase subfamily.</text>
</comment>
<dbReference type="GO" id="GO:0044208">
    <property type="term" value="P:'de novo' AMP biosynthetic process"/>
    <property type="evidence" value="ECO:0007669"/>
    <property type="project" value="UniProtKB-UniPathway"/>
</dbReference>
<dbReference type="InterPro" id="IPR020557">
    <property type="entry name" value="Fumarate_lyase_CS"/>
</dbReference>
<dbReference type="PRINTS" id="PR00149">
    <property type="entry name" value="FUMRATELYASE"/>
</dbReference>
<evidence type="ECO:0000256" key="6">
    <source>
        <dbReference type="ARBA" id="ARBA00022755"/>
    </source>
</evidence>
<evidence type="ECO:0000256" key="5">
    <source>
        <dbReference type="ARBA" id="ARBA00017058"/>
    </source>
</evidence>
<evidence type="ECO:0000256" key="9">
    <source>
        <dbReference type="ARBA" id="ARBA00030717"/>
    </source>
</evidence>
<comment type="pathway">
    <text evidence="2 12">Purine metabolism; AMP biosynthesis via de novo pathway; AMP from IMP: step 2/2.</text>
</comment>
<comment type="catalytic activity">
    <reaction evidence="10">
        <text>N(6)-(1,2-dicarboxyethyl)-AMP = fumarate + AMP</text>
        <dbReference type="Rhea" id="RHEA:16853"/>
        <dbReference type="ChEBI" id="CHEBI:29806"/>
        <dbReference type="ChEBI" id="CHEBI:57567"/>
        <dbReference type="ChEBI" id="CHEBI:456215"/>
        <dbReference type="EC" id="4.3.2.2"/>
    </reaction>
    <physiologicalReaction direction="left-to-right" evidence="10">
        <dbReference type="Rhea" id="RHEA:16854"/>
    </physiologicalReaction>
</comment>
<evidence type="ECO:0000313" key="14">
    <source>
        <dbReference type="EMBL" id="HGB14397.1"/>
    </source>
</evidence>
<evidence type="ECO:0000256" key="10">
    <source>
        <dbReference type="ARBA" id="ARBA00049115"/>
    </source>
</evidence>
<dbReference type="InterPro" id="IPR024083">
    <property type="entry name" value="Fumarase/histidase_N"/>
</dbReference>
<evidence type="ECO:0000256" key="11">
    <source>
        <dbReference type="NCBIfam" id="TIGR00928"/>
    </source>
</evidence>
<dbReference type="InterPro" id="IPR000362">
    <property type="entry name" value="Fumarate_lyase_fam"/>
</dbReference>
<dbReference type="Pfam" id="PF00206">
    <property type="entry name" value="Lyase_1"/>
    <property type="match status" value="1"/>
</dbReference>
<protein>
    <recommendedName>
        <fullName evidence="5 11">Adenylosuccinate lyase</fullName>
        <shortName evidence="12">ASL</shortName>
        <ecNumber evidence="4 11">4.3.2.2</ecNumber>
    </recommendedName>
    <alternativeName>
        <fullName evidence="9 12">Adenylosuccinase</fullName>
    </alternativeName>
</protein>
<dbReference type="EC" id="4.3.2.2" evidence="4 11"/>
<dbReference type="PANTHER" id="PTHR43172">
    <property type="entry name" value="ADENYLOSUCCINATE LYASE"/>
    <property type="match status" value="1"/>
</dbReference>
<dbReference type="FunFam" id="1.20.200.10:FF:000008">
    <property type="entry name" value="Adenylosuccinate lyase"/>
    <property type="match status" value="1"/>
</dbReference>
<dbReference type="Gene3D" id="1.20.200.10">
    <property type="entry name" value="Fumarase/aspartase (Central domain)"/>
    <property type="match status" value="1"/>
</dbReference>
<reference evidence="14" key="1">
    <citation type="journal article" date="2020" name="mSystems">
        <title>Genome- and Community-Level Interaction Insights into Carbon Utilization and Element Cycling Functions of Hydrothermarchaeota in Hydrothermal Sediment.</title>
        <authorList>
            <person name="Zhou Z."/>
            <person name="Liu Y."/>
            <person name="Xu W."/>
            <person name="Pan J."/>
            <person name="Luo Z.H."/>
            <person name="Li M."/>
        </authorList>
    </citation>
    <scope>NUCLEOTIDE SEQUENCE [LARGE SCALE GENOMIC DNA]</scope>
    <source>
        <strain evidence="14">SpSt-776</strain>
    </source>
</reference>
<organism evidence="14">
    <name type="scientific">Desulfobacca acetoxidans</name>
    <dbReference type="NCBI Taxonomy" id="60893"/>
    <lineage>
        <taxon>Bacteria</taxon>
        <taxon>Pseudomonadati</taxon>
        <taxon>Thermodesulfobacteriota</taxon>
        <taxon>Desulfobaccia</taxon>
        <taxon>Desulfobaccales</taxon>
        <taxon>Desulfobaccaceae</taxon>
        <taxon>Desulfobacca</taxon>
    </lineage>
</organism>
<dbReference type="SUPFAM" id="SSF48557">
    <property type="entry name" value="L-aspartase-like"/>
    <property type="match status" value="1"/>
</dbReference>
<dbReference type="Gene3D" id="1.10.275.10">
    <property type="entry name" value="Fumarase/aspartase (N-terminal domain)"/>
    <property type="match status" value="1"/>
</dbReference>
<dbReference type="AlphaFoldDB" id="A0A7C3WSS5"/>
<evidence type="ECO:0000256" key="2">
    <source>
        <dbReference type="ARBA" id="ARBA00004734"/>
    </source>
</evidence>
<evidence type="ECO:0000256" key="3">
    <source>
        <dbReference type="ARBA" id="ARBA00008273"/>
    </source>
</evidence>
<dbReference type="InterPro" id="IPR019468">
    <property type="entry name" value="AdenyloSucc_lyase_C"/>
</dbReference>
<keyword evidence="6 12" id="KW-0658">Purine biosynthesis</keyword>
<dbReference type="CDD" id="cd01360">
    <property type="entry name" value="Adenylsuccinate_lyase_1"/>
    <property type="match status" value="1"/>
</dbReference>
<feature type="domain" description="Adenylosuccinate lyase C-terminal" evidence="13">
    <location>
        <begin position="349"/>
        <end position="429"/>
    </location>
</feature>
<dbReference type="InterPro" id="IPR022761">
    <property type="entry name" value="Fumarate_lyase_N"/>
</dbReference>
<dbReference type="GO" id="GO:0004018">
    <property type="term" value="F:N6-(1,2-dicarboxyethyl)AMP AMP-lyase (fumarate-forming) activity"/>
    <property type="evidence" value="ECO:0007669"/>
    <property type="project" value="UniProtKB-UniRule"/>
</dbReference>
<dbReference type="PROSITE" id="PS00163">
    <property type="entry name" value="FUMARATE_LYASES"/>
    <property type="match status" value="1"/>
</dbReference>
<dbReference type="GO" id="GO:0006189">
    <property type="term" value="P:'de novo' IMP biosynthetic process"/>
    <property type="evidence" value="ECO:0007669"/>
    <property type="project" value="UniProtKB-UniPathway"/>
</dbReference>
<dbReference type="InterPro" id="IPR004769">
    <property type="entry name" value="Pur_lyase"/>
</dbReference>
<gene>
    <name evidence="14" type="ORF">ENV62_04050</name>
</gene>
<evidence type="ECO:0000259" key="13">
    <source>
        <dbReference type="SMART" id="SM00998"/>
    </source>
</evidence>
<evidence type="ECO:0000256" key="1">
    <source>
        <dbReference type="ARBA" id="ARBA00004706"/>
    </source>
</evidence>
<evidence type="ECO:0000256" key="8">
    <source>
        <dbReference type="ARBA" id="ARBA00024477"/>
    </source>
</evidence>
<dbReference type="PRINTS" id="PR00145">
    <property type="entry name" value="ARGSUCLYASE"/>
</dbReference>
<dbReference type="GO" id="GO:0070626">
    <property type="term" value="F:(S)-2-(5-amino-1-(5-phospho-D-ribosyl)imidazole-4-carboxamido) succinate lyase (fumarate-forming) activity"/>
    <property type="evidence" value="ECO:0007669"/>
    <property type="project" value="TreeGrafter"/>
</dbReference>
<dbReference type="NCBIfam" id="TIGR00928">
    <property type="entry name" value="purB"/>
    <property type="match status" value="1"/>
</dbReference>
<sequence length="431" mass="48451">MIPRYSREPMARIWSEENKFLSWLKVELAAMEALADEGLIPPDAPDRAKIAAVIDVDRIHEIEKRTQHDVAAFVDQVAATMGEYGRYFHFGLTSSDVLDTALALRLKESAALLLADLDELLAVLKEQAHRYKDLVMVGRTHGVHAEPITLGLKFALWYAEFQRQRRRLEHARDTVSVGKLSGAVGTFAHLPPAVEAGVCVRLGLTPAPISNQIIQRDRHAEYLTTLALIAGSIEKVALEIRHLQRTEVREAEEFFAAGQKGSSAMPHKRNPVLSENLCGLARVVRANALAALENIPLWHERDISHSSVERIIFPDSNLLVDFMLARLTGLLKNLVVHPEQMQANLALSRGLIFSQSVLLALVQKGLSRDEAYRLVQRPAMKVWEEGGEFAETVAQDPDIAQYLGKEELAQLFDLRRHLRHVDDLFRRVFRD</sequence>
<comment type="caution">
    <text evidence="14">The sequence shown here is derived from an EMBL/GenBank/DDBJ whole genome shotgun (WGS) entry which is preliminary data.</text>
</comment>